<name>A0A0A2GTR7_9FLAO</name>
<dbReference type="SUPFAM" id="SSF53300">
    <property type="entry name" value="vWA-like"/>
    <property type="match status" value="1"/>
</dbReference>
<evidence type="ECO:0000256" key="1">
    <source>
        <dbReference type="SAM" id="Phobius"/>
    </source>
</evidence>
<keyword evidence="1" id="KW-0472">Membrane</keyword>
<evidence type="ECO:0000313" key="2">
    <source>
        <dbReference type="EMBL" id="KGO05863.1"/>
    </source>
</evidence>
<dbReference type="RefSeq" id="WP_035324888.1">
    <property type="nucleotide sequence ID" value="NZ_CP015125.1"/>
</dbReference>
<evidence type="ECO:0008006" key="4">
    <source>
        <dbReference type="Google" id="ProtNLM"/>
    </source>
</evidence>
<proteinExistence type="predicted"/>
<dbReference type="PATRIC" id="fig|1300343.5.peg.1996"/>
<dbReference type="PANTHER" id="PTHR37947:SF1">
    <property type="entry name" value="BLL2462 PROTEIN"/>
    <property type="match status" value="1"/>
</dbReference>
<protein>
    <recommendedName>
        <fullName evidence="4">VWA domain-containing protein</fullName>
    </recommendedName>
</protein>
<dbReference type="KEGG" id="ddo:I597_1989"/>
<keyword evidence="3" id="KW-1185">Reference proteome</keyword>
<comment type="caution">
    <text evidence="2">The sequence shown here is derived from an EMBL/GenBank/DDBJ whole genome shotgun (WGS) entry which is preliminary data.</text>
</comment>
<sequence length="677" mass="76708">MQTETLLLIIGAAILALGVAVFQYFYRVKYKSKRNRVYAFLRFSTIFGLLLLLINPKYEQVSYYTEKPSLAVAVDNSSSIAHLGYDGVSQDVLSRFRESVKLNDAFDIQYYQFGDDFKSLDSLSFTNKQTNISNALRSLEDIYTTDVAPVVLVTDGNQTYGEAYQYVAQNYNQQVYPVVLGDTIIYDDLKLGQINVNRYAYINNKFPVEIFASYNGKATVQSVLTIRSGGKTLHKQSVNFSPDNASQVFTVNVPAERVGVTQYAISIAPVESEKNESNNYKNFAIEVIDQKTNVLLISNIVHPDVGMLKKSIESNRLRTVTFTKPSDAVSKINEYELIILYQPDESFNDVYKQLETLAKNSITITGEHTGWNAINKFQKTITQEITGQTEEVQARLNPNFSAFVIEDIGFDDFPPLVAAFGETRFNTKADIALSQSIGLVETNQPLIATTEDNGRREVFILGEGLWKWRAQSFVEKRDFKSFDNFIDNLVQYAASNKKKSRLNLDYESFYYGNKAVMLYAQYFDKNYNFDARAKVSIKVINQESKKLTEIPLLLKKNTYQVDMNNLDPGSYKFTVSVTDQGIARSGSFTIVPFDIEQQFLNANVKQLQILASHTDGGLYNPVSLDKLITSLVADNRYKPIQKSTKNSVPFIDWKLLLAILALLLALEWFMRKYNGLT</sequence>
<keyword evidence="1" id="KW-1133">Transmembrane helix</keyword>
<feature type="transmembrane region" description="Helical" evidence="1">
    <location>
        <begin position="6"/>
        <end position="25"/>
    </location>
</feature>
<dbReference type="AlphaFoldDB" id="A0A0A2GTR7"/>
<dbReference type="InterPro" id="IPR036465">
    <property type="entry name" value="vWFA_dom_sf"/>
</dbReference>
<dbReference type="EMBL" id="JSAQ01000001">
    <property type="protein sequence ID" value="KGO05863.1"/>
    <property type="molecule type" value="Genomic_DNA"/>
</dbReference>
<accession>A0A0A2GTR7</accession>
<evidence type="ECO:0000313" key="3">
    <source>
        <dbReference type="Proteomes" id="UP000030140"/>
    </source>
</evidence>
<organism evidence="2 3">
    <name type="scientific">Dokdonia donghaensis DSW-1</name>
    <dbReference type="NCBI Taxonomy" id="1300343"/>
    <lineage>
        <taxon>Bacteria</taxon>
        <taxon>Pseudomonadati</taxon>
        <taxon>Bacteroidota</taxon>
        <taxon>Flavobacteriia</taxon>
        <taxon>Flavobacteriales</taxon>
        <taxon>Flavobacteriaceae</taxon>
        <taxon>Dokdonia</taxon>
    </lineage>
</organism>
<dbReference type="OrthoDB" id="9763076at2"/>
<feature type="transmembrane region" description="Helical" evidence="1">
    <location>
        <begin position="37"/>
        <end position="54"/>
    </location>
</feature>
<reference evidence="2 3" key="1">
    <citation type="submission" date="2014-10" db="EMBL/GenBank/DDBJ databases">
        <title>Draft genome sequence of the proteorhodopsin-containing marine bacterium Dokdonia donghaensis.</title>
        <authorList>
            <person name="Gomez-Consarnau L."/>
            <person name="Gonzalez J.M."/>
            <person name="Riedel T."/>
            <person name="Jaenicke S."/>
            <person name="Wagner-Doebler I."/>
            <person name="Fuhrman J.A."/>
        </authorList>
    </citation>
    <scope>NUCLEOTIDE SEQUENCE [LARGE SCALE GENOMIC DNA]</scope>
    <source>
        <strain evidence="2 3">DSW-1</strain>
    </source>
</reference>
<dbReference type="PANTHER" id="PTHR37947">
    <property type="entry name" value="BLL2462 PROTEIN"/>
    <property type="match status" value="1"/>
</dbReference>
<keyword evidence="1" id="KW-0812">Transmembrane</keyword>
<dbReference type="Proteomes" id="UP000030140">
    <property type="component" value="Unassembled WGS sequence"/>
</dbReference>
<gene>
    <name evidence="2" type="ORF">NV36_02715</name>
</gene>